<dbReference type="InterPro" id="IPR002569">
    <property type="entry name" value="Met_Sox_Rdtase_MsrA_dom"/>
</dbReference>
<dbReference type="InterPro" id="IPR036509">
    <property type="entry name" value="Met_Sox_Rdtase_MsrA_sf"/>
</dbReference>
<evidence type="ECO:0000259" key="5">
    <source>
        <dbReference type="Pfam" id="PF01625"/>
    </source>
</evidence>
<evidence type="ECO:0000256" key="4">
    <source>
        <dbReference type="HAMAP-Rule" id="MF_01401"/>
    </source>
</evidence>
<dbReference type="PANTHER" id="PTHR43774:SF1">
    <property type="entry name" value="PEPTIDE METHIONINE SULFOXIDE REDUCTASE MSRA 2"/>
    <property type="match status" value="1"/>
</dbReference>
<sequence length="207" mass="22975">MFAVDRRLFVKLLGIARSPAGHHGAMTQANETTQQAIFAGGCFWCTEAVMLRVRGVQQVESGYIGGRRPNPSYEQICTGVTGHAEAVRVTFDPSQVSYRDLLHIFFGTHDPTTLNRQGADRGTQYRSALFPLNDDQRAEAQAVMQELNDSTYAGGIVTSIEDASEFYVAEDYHQDYYANNPQNPYCGAVVAPKVAKLRQSYAHFLNE</sequence>
<keyword evidence="1 4" id="KW-0560">Oxidoreductase</keyword>
<dbReference type="Proteomes" id="UP000277766">
    <property type="component" value="Unassembled WGS sequence"/>
</dbReference>
<dbReference type="EC" id="1.8.4.11" evidence="4"/>
<evidence type="ECO:0000313" key="7">
    <source>
        <dbReference type="Proteomes" id="UP000277766"/>
    </source>
</evidence>
<comment type="catalytic activity">
    <reaction evidence="3 4">
        <text>[thioredoxin]-disulfide + L-methionine + H2O = L-methionine (S)-S-oxide + [thioredoxin]-dithiol</text>
        <dbReference type="Rhea" id="RHEA:19993"/>
        <dbReference type="Rhea" id="RHEA-COMP:10698"/>
        <dbReference type="Rhea" id="RHEA-COMP:10700"/>
        <dbReference type="ChEBI" id="CHEBI:15377"/>
        <dbReference type="ChEBI" id="CHEBI:29950"/>
        <dbReference type="ChEBI" id="CHEBI:50058"/>
        <dbReference type="ChEBI" id="CHEBI:57844"/>
        <dbReference type="ChEBI" id="CHEBI:58772"/>
        <dbReference type="EC" id="1.8.4.11"/>
    </reaction>
</comment>
<dbReference type="NCBIfam" id="TIGR00401">
    <property type="entry name" value="msrA"/>
    <property type="match status" value="1"/>
</dbReference>
<dbReference type="SUPFAM" id="SSF55068">
    <property type="entry name" value="Peptide methionine sulfoxide reductase"/>
    <property type="match status" value="1"/>
</dbReference>
<comment type="caution">
    <text evidence="6">The sequence shown here is derived from an EMBL/GenBank/DDBJ whole genome shotgun (WGS) entry which is preliminary data.</text>
</comment>
<dbReference type="AlphaFoldDB" id="A0A431VVP7"/>
<keyword evidence="7" id="KW-1185">Reference proteome</keyword>
<comment type="catalytic activity">
    <reaction evidence="2 4">
        <text>L-methionyl-[protein] + [thioredoxin]-disulfide + H2O = L-methionyl-(S)-S-oxide-[protein] + [thioredoxin]-dithiol</text>
        <dbReference type="Rhea" id="RHEA:14217"/>
        <dbReference type="Rhea" id="RHEA-COMP:10698"/>
        <dbReference type="Rhea" id="RHEA-COMP:10700"/>
        <dbReference type="Rhea" id="RHEA-COMP:12313"/>
        <dbReference type="Rhea" id="RHEA-COMP:12315"/>
        <dbReference type="ChEBI" id="CHEBI:15377"/>
        <dbReference type="ChEBI" id="CHEBI:16044"/>
        <dbReference type="ChEBI" id="CHEBI:29950"/>
        <dbReference type="ChEBI" id="CHEBI:44120"/>
        <dbReference type="ChEBI" id="CHEBI:50058"/>
        <dbReference type="EC" id="1.8.4.11"/>
    </reaction>
</comment>
<dbReference type="EMBL" id="RXPE01000011">
    <property type="protein sequence ID" value="RTR27283.1"/>
    <property type="molecule type" value="Genomic_DNA"/>
</dbReference>
<evidence type="ECO:0000313" key="6">
    <source>
        <dbReference type="EMBL" id="RTR27283.1"/>
    </source>
</evidence>
<gene>
    <name evidence="4 6" type="primary">msrA</name>
    <name evidence="6" type="ORF">EJ104_06930</name>
</gene>
<feature type="domain" description="Peptide methionine sulphoxide reductase MsrA" evidence="5">
    <location>
        <begin position="35"/>
        <end position="186"/>
    </location>
</feature>
<evidence type="ECO:0000256" key="3">
    <source>
        <dbReference type="ARBA" id="ARBA00048782"/>
    </source>
</evidence>
<comment type="similarity">
    <text evidence="4">Belongs to the MsrA Met sulfoxide reductase family.</text>
</comment>
<dbReference type="GO" id="GO:0008113">
    <property type="term" value="F:peptide-methionine (S)-S-oxide reductase activity"/>
    <property type="evidence" value="ECO:0007669"/>
    <property type="project" value="UniProtKB-UniRule"/>
</dbReference>
<dbReference type="HAMAP" id="MF_01401">
    <property type="entry name" value="MsrA"/>
    <property type="match status" value="1"/>
</dbReference>
<reference evidence="6 7" key="1">
    <citation type="submission" date="2018-12" db="EMBL/GenBank/DDBJ databases">
        <title>Deinococcus radiophilus ATCC 27603 genome sequencing and assembly.</title>
        <authorList>
            <person name="Maclea K.S."/>
            <person name="Maynard C.R."/>
        </authorList>
    </citation>
    <scope>NUCLEOTIDE SEQUENCE [LARGE SCALE GENOMIC DNA]</scope>
    <source>
        <strain evidence="6 7">ATCC 27603</strain>
    </source>
</reference>
<comment type="function">
    <text evidence="4">Has an important function as a repair enzyme for proteins that have been inactivated by oxidation. Catalyzes the reversible oxidation-reduction of methionine sulfoxide in proteins to methionine.</text>
</comment>
<evidence type="ECO:0000256" key="2">
    <source>
        <dbReference type="ARBA" id="ARBA00047806"/>
    </source>
</evidence>
<accession>A0A431VVP7</accession>
<dbReference type="Gene3D" id="3.30.1060.10">
    <property type="entry name" value="Peptide methionine sulphoxide reductase MsrA"/>
    <property type="match status" value="1"/>
</dbReference>
<organism evidence="6 7">
    <name type="scientific">Deinococcus radiophilus</name>
    <dbReference type="NCBI Taxonomy" id="32062"/>
    <lineage>
        <taxon>Bacteria</taxon>
        <taxon>Thermotogati</taxon>
        <taxon>Deinococcota</taxon>
        <taxon>Deinococci</taxon>
        <taxon>Deinococcales</taxon>
        <taxon>Deinococcaceae</taxon>
        <taxon>Deinococcus</taxon>
    </lineage>
</organism>
<protein>
    <recommendedName>
        <fullName evidence="4">Peptide methionine sulfoxide reductase MsrA</fullName>
        <shortName evidence="4">Protein-methionine-S-oxide reductase</shortName>
        <ecNumber evidence="4">1.8.4.11</ecNumber>
    </recommendedName>
    <alternativeName>
        <fullName evidence="4">Peptide-methionine (S)-S-oxide reductase</fullName>
        <shortName evidence="4">Peptide Met(O) reductase</shortName>
    </alternativeName>
</protein>
<name>A0A431VVP7_9DEIO</name>
<proteinExistence type="inferred from homology"/>
<dbReference type="Pfam" id="PF01625">
    <property type="entry name" value="PMSR"/>
    <property type="match status" value="1"/>
</dbReference>
<dbReference type="OrthoDB" id="4174719at2"/>
<evidence type="ECO:0000256" key="1">
    <source>
        <dbReference type="ARBA" id="ARBA00023002"/>
    </source>
</evidence>
<dbReference type="PANTHER" id="PTHR43774">
    <property type="entry name" value="PEPTIDE METHIONINE SULFOXIDE REDUCTASE"/>
    <property type="match status" value="1"/>
</dbReference>
<feature type="active site" evidence="4">
    <location>
        <position position="42"/>
    </location>
</feature>
<dbReference type="GO" id="GO:0033744">
    <property type="term" value="F:L-methionine:thioredoxin-disulfide S-oxidoreductase activity"/>
    <property type="evidence" value="ECO:0007669"/>
    <property type="project" value="RHEA"/>
</dbReference>